<sequence length="785" mass="89864">MENKEDKMLDTNSHFKKNSIVKITIHYCELKSEKLIVQPVVCMHVVDSTHGSYVKKQDRERAVTSFYENQRNDIDYIMPIMTQPCTDLGKKSQFLSWEESFILNENLEHLLKKEIDTVLFFEVIDLVPLSFTKYHYERLNENGMQKLAWAFLKVLGSNNVINTGSKLRLQLYKPHISRKKKASQLEVYQSWSTKPRVPLPASLYISFEQCDMLSMEPALRSMLPLQEEIGTSADKGIGACNESIHPSQDDTLNVLENKNTDFKWLRKEGEPFEVPEQHSLTLESAANCRVLKFSSLGRILVAGCGTLGQYLLLFYEIPSGKMMHKIAAHSDVIYDLDWSQDDEYLLSASADYCVKLWNIKSWNLSSTFIHPSFVYSAKFQPALKNILVSGCFDHVIRVWTYNKTIQLLQELEGHNAAVNTLCWFKKTMRLFSADDIGDIKIWKILSYPKTANRGLDSYVLDKDLRLQEIKGIPIIKIVTNISESVLFLFCGDTSIRLVDSSLERIFTCYESFPKSQSTVNGCCSPCGNLLFLYNGDGCVLVWKRKTSEITTTLLNSFDYYHMTSIDYHPLDHILALTTSEGRIQVYTYKESDKLFENKELYTTRSNLNEIGSKTDTSSGICMKSKIEERYSKAINLHCGTFSVPPQKDRNELENSLNFHEKNRSSSKQNMPKNYMYNADTSSDEGLAKQAFNSLNIERDSSENAEARHGKSIHYCKRSEDSESFTAVITKSGEFSVLSVPNNFSESANLVSGSQSSKIENPNLKHRSSKRSQRRKRLREMSKTTW</sequence>
<dbReference type="Gene3D" id="2.130.10.10">
    <property type="entry name" value="YVTN repeat-like/Quinoprotein amine dehydrogenase"/>
    <property type="match status" value="2"/>
</dbReference>
<feature type="compositionally biased region" description="Polar residues" evidence="4">
    <location>
        <begin position="747"/>
        <end position="759"/>
    </location>
</feature>
<dbReference type="InterPro" id="IPR015943">
    <property type="entry name" value="WD40/YVTN_repeat-like_dom_sf"/>
</dbReference>
<dbReference type="AlphaFoldDB" id="A0A8X6NB83"/>
<dbReference type="InterPro" id="IPR019775">
    <property type="entry name" value="WD40_repeat_CS"/>
</dbReference>
<dbReference type="Proteomes" id="UP000887013">
    <property type="component" value="Unassembled WGS sequence"/>
</dbReference>
<evidence type="ECO:0008006" key="7">
    <source>
        <dbReference type="Google" id="ProtNLM"/>
    </source>
</evidence>
<feature type="region of interest" description="Disordered" evidence="4">
    <location>
        <begin position="659"/>
        <end position="681"/>
    </location>
</feature>
<dbReference type="InterPro" id="IPR001680">
    <property type="entry name" value="WD40_rpt"/>
</dbReference>
<feature type="repeat" description="WD" evidence="3">
    <location>
        <begin position="367"/>
        <end position="399"/>
    </location>
</feature>
<dbReference type="PROSITE" id="PS50294">
    <property type="entry name" value="WD_REPEATS_REGION"/>
    <property type="match status" value="1"/>
</dbReference>
<dbReference type="Pfam" id="PF00400">
    <property type="entry name" value="WD40"/>
    <property type="match status" value="3"/>
</dbReference>
<reference evidence="5" key="1">
    <citation type="submission" date="2020-08" db="EMBL/GenBank/DDBJ databases">
        <title>Multicomponent nature underlies the extraordinary mechanical properties of spider dragline silk.</title>
        <authorList>
            <person name="Kono N."/>
            <person name="Nakamura H."/>
            <person name="Mori M."/>
            <person name="Yoshida Y."/>
            <person name="Ohtoshi R."/>
            <person name="Malay A.D."/>
            <person name="Moran D.A.P."/>
            <person name="Tomita M."/>
            <person name="Numata K."/>
            <person name="Arakawa K."/>
        </authorList>
    </citation>
    <scope>NUCLEOTIDE SEQUENCE</scope>
</reference>
<accession>A0A8X6NB83</accession>
<keyword evidence="1 3" id="KW-0853">WD repeat</keyword>
<dbReference type="SMART" id="SM00320">
    <property type="entry name" value="WD40"/>
    <property type="match status" value="5"/>
</dbReference>
<dbReference type="InterPro" id="IPR036322">
    <property type="entry name" value="WD40_repeat_dom_sf"/>
</dbReference>
<keyword evidence="6" id="KW-1185">Reference proteome</keyword>
<evidence type="ECO:0000256" key="3">
    <source>
        <dbReference type="PROSITE-ProRule" id="PRU00221"/>
    </source>
</evidence>
<dbReference type="OrthoDB" id="2096344at2759"/>
<gene>
    <name evidence="5" type="ORF">NPIL_588022</name>
</gene>
<dbReference type="SUPFAM" id="SSF50978">
    <property type="entry name" value="WD40 repeat-like"/>
    <property type="match status" value="1"/>
</dbReference>
<protein>
    <recommendedName>
        <fullName evidence="7">Jouberin</fullName>
    </recommendedName>
</protein>
<dbReference type="PROSITE" id="PS50082">
    <property type="entry name" value="WD_REPEATS_2"/>
    <property type="match status" value="3"/>
</dbReference>
<evidence type="ECO:0000313" key="6">
    <source>
        <dbReference type="Proteomes" id="UP000887013"/>
    </source>
</evidence>
<comment type="caution">
    <text evidence="5">The sequence shown here is derived from an EMBL/GenBank/DDBJ whole genome shotgun (WGS) entry which is preliminary data.</text>
</comment>
<evidence type="ECO:0000256" key="2">
    <source>
        <dbReference type="ARBA" id="ARBA00022737"/>
    </source>
</evidence>
<feature type="repeat" description="WD" evidence="3">
    <location>
        <begin position="411"/>
        <end position="444"/>
    </location>
</feature>
<evidence type="ECO:0000313" key="5">
    <source>
        <dbReference type="EMBL" id="GFT04865.1"/>
    </source>
</evidence>
<name>A0A8X6NB83_NEPPI</name>
<dbReference type="GO" id="GO:0036064">
    <property type="term" value="C:ciliary basal body"/>
    <property type="evidence" value="ECO:0007669"/>
    <property type="project" value="TreeGrafter"/>
</dbReference>
<feature type="repeat" description="WD" evidence="3">
    <location>
        <begin position="326"/>
        <end position="367"/>
    </location>
</feature>
<dbReference type="EMBL" id="BMAW01102556">
    <property type="protein sequence ID" value="GFT04865.1"/>
    <property type="molecule type" value="Genomic_DNA"/>
</dbReference>
<dbReference type="InterPro" id="IPR052803">
    <property type="entry name" value="Cilium-Associated_Jouberin"/>
</dbReference>
<keyword evidence="2" id="KW-0677">Repeat</keyword>
<dbReference type="PROSITE" id="PS00678">
    <property type="entry name" value="WD_REPEATS_1"/>
    <property type="match status" value="1"/>
</dbReference>
<evidence type="ECO:0000256" key="4">
    <source>
        <dbReference type="SAM" id="MobiDB-lite"/>
    </source>
</evidence>
<feature type="region of interest" description="Disordered" evidence="4">
    <location>
        <begin position="747"/>
        <end position="785"/>
    </location>
</feature>
<dbReference type="GO" id="GO:0044458">
    <property type="term" value="P:motile cilium assembly"/>
    <property type="evidence" value="ECO:0007669"/>
    <property type="project" value="TreeGrafter"/>
</dbReference>
<dbReference type="PANTHER" id="PTHR44499">
    <property type="entry name" value="JOUBERIN"/>
    <property type="match status" value="1"/>
</dbReference>
<dbReference type="PANTHER" id="PTHR44499:SF1">
    <property type="entry name" value="JOUBERIN"/>
    <property type="match status" value="1"/>
</dbReference>
<organism evidence="5 6">
    <name type="scientific">Nephila pilipes</name>
    <name type="common">Giant wood spider</name>
    <name type="synonym">Nephila maculata</name>
    <dbReference type="NCBI Taxonomy" id="299642"/>
    <lineage>
        <taxon>Eukaryota</taxon>
        <taxon>Metazoa</taxon>
        <taxon>Ecdysozoa</taxon>
        <taxon>Arthropoda</taxon>
        <taxon>Chelicerata</taxon>
        <taxon>Arachnida</taxon>
        <taxon>Araneae</taxon>
        <taxon>Araneomorphae</taxon>
        <taxon>Entelegynae</taxon>
        <taxon>Araneoidea</taxon>
        <taxon>Nephilidae</taxon>
        <taxon>Nephila</taxon>
    </lineage>
</organism>
<evidence type="ECO:0000256" key="1">
    <source>
        <dbReference type="ARBA" id="ARBA00022574"/>
    </source>
</evidence>
<feature type="compositionally biased region" description="Basic residues" evidence="4">
    <location>
        <begin position="763"/>
        <end position="777"/>
    </location>
</feature>
<proteinExistence type="predicted"/>